<proteinExistence type="inferred from homology"/>
<comment type="pathway">
    <text evidence="2">Purine metabolism; IMP biosynthesis via de novo pathway; IMP from 5-formamido-1-(5-phospho-D-ribosyl)imidazole-4-carboxamide: step 1/1.</text>
</comment>
<dbReference type="InterPro" id="IPR001810">
    <property type="entry name" value="F-box_dom"/>
</dbReference>
<comment type="catalytic activity">
    <reaction evidence="11">
        <text>(6R)-10-formyltetrahydrofolate + 5-amino-1-(5-phospho-beta-D-ribosyl)imidazole-4-carboxamide = 5-formamido-1-(5-phospho-D-ribosyl)imidazole-4-carboxamide + (6S)-5,6,7,8-tetrahydrofolate</text>
        <dbReference type="Rhea" id="RHEA:22192"/>
        <dbReference type="ChEBI" id="CHEBI:57453"/>
        <dbReference type="ChEBI" id="CHEBI:58467"/>
        <dbReference type="ChEBI" id="CHEBI:58475"/>
        <dbReference type="ChEBI" id="CHEBI:195366"/>
        <dbReference type="EC" id="2.1.2.3"/>
    </reaction>
</comment>
<dbReference type="InterPro" id="IPR036914">
    <property type="entry name" value="MGS-like_dom_sf"/>
</dbReference>
<evidence type="ECO:0000259" key="16">
    <source>
        <dbReference type="PROSITE" id="PS51855"/>
    </source>
</evidence>
<keyword evidence="6" id="KW-0808">Transferase</keyword>
<dbReference type="InterPro" id="IPR011607">
    <property type="entry name" value="MGS-like_dom"/>
</dbReference>
<dbReference type="GO" id="GO:0003937">
    <property type="term" value="F:IMP cyclohydrolase activity"/>
    <property type="evidence" value="ECO:0007669"/>
    <property type="project" value="UniProtKB-EC"/>
</dbReference>
<comment type="subcellular location">
    <subcellularLocation>
        <location evidence="1">Cytoplasm</location>
        <location evidence="1">Cytosol</location>
    </subcellularLocation>
</comment>
<sequence>MPSLSDIPVEVLLDNLLPILSVPDILHLASTNRSFSRLCEDDTLWKRRCEADFNFTGSETARKNGWRILYRGLSHPRVFVWGDRSNGRLGLASYPKLRARGIPYPAEIRIPGARIISLTAGGMSFHALDSEGFMYVWGALDGQNMALNSEGFSISHKVAPVPHRLVLPNPIRSVSCGRLHTMVLDAKSQIWTFLSWGRPFRFQSHLLDCLIPDTTPVQIESGWAFSSVLTKSGDVLVYWPYSGSLGLVLETNEAELNAQGDKHAYPTSDHTVPCVLSDILADPFRLPAIPVLDLPELSGTSLTEEQLKEETKLIRIAAYDNNLVGLTNKGHVLKYSLLGNETEYRQAHWEYLPNFSEVARVQQHSTFAGEGATVEAPQAMLITHVSAHFQTFVAYSTGSSSVILMGDTHTSATSEPKVIPALQHRSIISVILGDYHFGALTSTGQLLTWGAFSNGALGLGDPLTLPHGSPGGYSSEAQKELARSQRWGLPNPEDVQEPAEVDFNNGKPGGKKFCFAATAAGWHTGAIVIDLEPDVAQTEGQAEQDDRTQRMPGQFPSEPSHYDIPQDPSGLPLLPGRTMGTAFRIGYAGRGIRGPATESDPRKYGFGFGRCVSPGAQFAETSLFINISGAVAQEIESDIEFTTTVTSSSGLGLATVQTLLQANAYVSTLDLRPADELSSNPRVKFFQTDITSTEDIVKAVEASVEWSKATGARLGGVVNCAGVGTAAKVKAFPSSRGLSLDRVQILDAHGEPHSLELWKFAIEVNLTGTFNLTRLACKHLSELESEGPDGERGVIIMVASSAAFEGQPGQAAYSASKGALVSMTLPLSRDLARHGIRVVTLAPRCFCISYDRQDEREGADKYGARASISEEVWGCGRICTDGQYRPIVLIDLLVKYIAMSARIALLSVYDKTNLLDLARDLSQSGVRLLGSGGTAKKIRDAGIQIEDISDITKAPEMLGGRVKTLHPAVHGGILARDIPSDQKDLAAQSISPITIVVCNLYPFTSTIAKPNCTLADAVEEIDIGGVTLLRAAAKNHERVSVLSDPADYAEFVKAWKESKGDIGQSIRSKLALKAFEMTAKYDDAISGYFREQYADANGGDKLAGPVQRMALRYGANPHQKPAQAFVTEGELPFKVLAGSPGYINLLDALNSYALVKELHEALNLPAAASFKHVSPAGAAVGLELSETEKKVYGVDDLKEPLTPLASAYARARGADRMSSFGDFIALSAPCDLATARIISREVSDGIIAPGYSPEALDILSKKKGGKYCVLLINPNYDPADLETRQVFGVSLQQRRNDAKIDGKLFDNLVSKNKELPPAAIIDLIVATLALKYTQSNSVAYAYHGSIIGLGAGQQSRIHCTRLAGSKADNWWLRHHPRVIALPFKKGVKRAEKANAIDLFVGGEVLEGGEKAQWESLFEEVPAPLTEHERAQHAKGLEGVACSSDAFFPFPDNVHRVRKSGVKYLAAPSGSVMDEECIKAADEHDIVFAHTSLRLFHH</sequence>
<dbReference type="Pfam" id="PF00106">
    <property type="entry name" value="adh_short"/>
    <property type="match status" value="1"/>
</dbReference>
<evidence type="ECO:0000256" key="9">
    <source>
        <dbReference type="ARBA" id="ARBA00022857"/>
    </source>
</evidence>
<feature type="repeat" description="RCC1" evidence="14">
    <location>
        <begin position="76"/>
        <end position="131"/>
    </location>
</feature>
<dbReference type="InterPro" id="IPR009091">
    <property type="entry name" value="RCC1/BLIP-II"/>
</dbReference>
<dbReference type="FunFam" id="3.40.140.20:FF:000003">
    <property type="entry name" value="Bifunctional purine biosynthesis protein"/>
    <property type="match status" value="1"/>
</dbReference>
<dbReference type="InterPro" id="IPR036291">
    <property type="entry name" value="NAD(P)-bd_dom_sf"/>
</dbReference>
<dbReference type="SUPFAM" id="SSF50985">
    <property type="entry name" value="RCC1/BLIP-II"/>
    <property type="match status" value="1"/>
</dbReference>
<dbReference type="HAMAP" id="MF_00139">
    <property type="entry name" value="PurH"/>
    <property type="match status" value="1"/>
</dbReference>
<dbReference type="InterPro" id="IPR036047">
    <property type="entry name" value="F-box-like_dom_sf"/>
</dbReference>
<evidence type="ECO:0000256" key="3">
    <source>
        <dbReference type="ARBA" id="ARBA00004954"/>
    </source>
</evidence>
<evidence type="ECO:0000256" key="12">
    <source>
        <dbReference type="ARBA" id="ARBA00050687"/>
    </source>
</evidence>
<keyword evidence="10" id="KW-0511">Multifunctional enzyme</keyword>
<name>A0A4S4M6P3_9AGAM</name>
<dbReference type="InterPro" id="IPR016193">
    <property type="entry name" value="Cytidine_deaminase-like"/>
</dbReference>
<gene>
    <name evidence="17" type="ORF">EW146_g1109</name>
</gene>
<dbReference type="FunFam" id="3.40.50.1380:FF:000003">
    <property type="entry name" value="Bifunctional purine biosynthesis protein"/>
    <property type="match status" value="1"/>
</dbReference>
<dbReference type="PROSITE" id="PS51855">
    <property type="entry name" value="MGS"/>
    <property type="match status" value="1"/>
</dbReference>
<feature type="domain" description="MGS-like" evidence="16">
    <location>
        <begin position="895"/>
        <end position="1043"/>
    </location>
</feature>
<dbReference type="PANTHER" id="PTHR11692:SF0">
    <property type="entry name" value="BIFUNCTIONAL PURINE BIOSYNTHESIS PROTEIN ATIC"/>
    <property type="match status" value="1"/>
</dbReference>
<dbReference type="OrthoDB" id="6017153at2759"/>
<keyword evidence="18" id="KW-1185">Reference proteome</keyword>
<dbReference type="PROSITE" id="PS50012">
    <property type="entry name" value="RCC1_3"/>
    <property type="match status" value="2"/>
</dbReference>
<dbReference type="InterPro" id="IPR002695">
    <property type="entry name" value="PurH-like"/>
</dbReference>
<dbReference type="GO" id="GO:0006189">
    <property type="term" value="P:'de novo' IMP biosynthetic process"/>
    <property type="evidence" value="ECO:0007669"/>
    <property type="project" value="UniProtKB-UniPathway"/>
</dbReference>
<dbReference type="GO" id="GO:0004643">
    <property type="term" value="F:phosphoribosylaminoimidazolecarboxamide formyltransferase activity"/>
    <property type="evidence" value="ECO:0007669"/>
    <property type="project" value="UniProtKB-EC"/>
</dbReference>
<evidence type="ECO:0000256" key="14">
    <source>
        <dbReference type="PROSITE-ProRule" id="PRU00235"/>
    </source>
</evidence>
<dbReference type="SMART" id="SM00851">
    <property type="entry name" value="MGS"/>
    <property type="match status" value="1"/>
</dbReference>
<dbReference type="SUPFAM" id="SSF52335">
    <property type="entry name" value="Methylglyoxal synthase-like"/>
    <property type="match status" value="1"/>
</dbReference>
<dbReference type="InterPro" id="IPR024051">
    <property type="entry name" value="AICAR_Tfase_dup_dom_sf"/>
</dbReference>
<reference evidence="17 18" key="1">
    <citation type="submission" date="2019-02" db="EMBL/GenBank/DDBJ databases">
        <title>Genome sequencing of the rare red list fungi Bondarzewia mesenterica.</title>
        <authorList>
            <person name="Buettner E."/>
            <person name="Kellner H."/>
        </authorList>
    </citation>
    <scope>NUCLEOTIDE SEQUENCE [LARGE SCALE GENOMIC DNA]</scope>
    <source>
        <strain evidence="17 18">DSM 108281</strain>
    </source>
</reference>
<feature type="repeat" description="RCC1" evidence="14">
    <location>
        <begin position="132"/>
        <end position="187"/>
    </location>
</feature>
<evidence type="ECO:0000313" key="17">
    <source>
        <dbReference type="EMBL" id="THH20188.1"/>
    </source>
</evidence>
<dbReference type="PANTHER" id="PTHR11692">
    <property type="entry name" value="BIFUNCTIONAL PURINE BIOSYNTHESIS PROTEIN PURH"/>
    <property type="match status" value="1"/>
</dbReference>
<dbReference type="SUPFAM" id="SSF81383">
    <property type="entry name" value="F-box domain"/>
    <property type="match status" value="1"/>
</dbReference>
<evidence type="ECO:0000256" key="11">
    <source>
        <dbReference type="ARBA" id="ARBA00050488"/>
    </source>
</evidence>
<dbReference type="InterPro" id="IPR002347">
    <property type="entry name" value="SDR_fam"/>
</dbReference>
<dbReference type="InterPro" id="IPR020904">
    <property type="entry name" value="Sc_DH/Rdtase_CS"/>
</dbReference>
<dbReference type="NCBIfam" id="NF005492">
    <property type="entry name" value="PRK07106.1"/>
    <property type="match status" value="1"/>
</dbReference>
<dbReference type="Pfam" id="PF01808">
    <property type="entry name" value="AICARFT_IMPCHas"/>
    <property type="match status" value="1"/>
</dbReference>
<dbReference type="Gene3D" id="2.130.10.30">
    <property type="entry name" value="Regulator of chromosome condensation 1/beta-lactamase-inhibitor protein II"/>
    <property type="match status" value="2"/>
</dbReference>
<evidence type="ECO:0000256" key="13">
    <source>
        <dbReference type="ARBA" id="ARBA00054363"/>
    </source>
</evidence>
<evidence type="ECO:0000256" key="15">
    <source>
        <dbReference type="SAM" id="MobiDB-lite"/>
    </source>
</evidence>
<dbReference type="Proteomes" id="UP000310158">
    <property type="component" value="Unassembled WGS sequence"/>
</dbReference>
<keyword evidence="9" id="KW-0521">NADP</keyword>
<evidence type="ECO:0000256" key="5">
    <source>
        <dbReference type="ARBA" id="ARBA00022490"/>
    </source>
</evidence>
<dbReference type="UniPathway" id="UPA00074">
    <property type="reaction ID" value="UER00133"/>
</dbReference>
<keyword evidence="8" id="KW-0378">Hydrolase</keyword>
<dbReference type="SMART" id="SM00798">
    <property type="entry name" value="AICARFT_IMPCHas"/>
    <property type="match status" value="1"/>
</dbReference>
<dbReference type="InterPro" id="IPR024050">
    <property type="entry name" value="AICAR_Tfase_insert_dom_sf"/>
</dbReference>
<dbReference type="FunFam" id="1.10.287.440:FF:000001">
    <property type="entry name" value="Bifunctional purine biosynthesis protein PURH"/>
    <property type="match status" value="1"/>
</dbReference>
<organism evidence="17 18">
    <name type="scientific">Bondarzewia mesenterica</name>
    <dbReference type="NCBI Taxonomy" id="1095465"/>
    <lineage>
        <taxon>Eukaryota</taxon>
        <taxon>Fungi</taxon>
        <taxon>Dikarya</taxon>
        <taxon>Basidiomycota</taxon>
        <taxon>Agaricomycotina</taxon>
        <taxon>Agaricomycetes</taxon>
        <taxon>Russulales</taxon>
        <taxon>Bondarzewiaceae</taxon>
        <taxon>Bondarzewia</taxon>
    </lineage>
</organism>
<dbReference type="SUPFAM" id="SSF51735">
    <property type="entry name" value="NAD(P)-binding Rossmann-fold domains"/>
    <property type="match status" value="1"/>
</dbReference>
<dbReference type="EMBL" id="SGPL01000027">
    <property type="protein sequence ID" value="THH20188.1"/>
    <property type="molecule type" value="Genomic_DNA"/>
</dbReference>
<dbReference type="Gene3D" id="3.40.50.1380">
    <property type="entry name" value="Methylglyoxal synthase-like domain"/>
    <property type="match status" value="1"/>
</dbReference>
<dbReference type="PROSITE" id="PS00626">
    <property type="entry name" value="RCC1_2"/>
    <property type="match status" value="1"/>
</dbReference>
<dbReference type="Gene3D" id="3.40.50.720">
    <property type="entry name" value="NAD(P)-binding Rossmann-like Domain"/>
    <property type="match status" value="1"/>
</dbReference>
<comment type="caution">
    <text evidence="17">The sequence shown here is derived from an EMBL/GenBank/DDBJ whole genome shotgun (WGS) entry which is preliminary data.</text>
</comment>
<keyword evidence="5" id="KW-0963">Cytoplasm</keyword>
<feature type="region of interest" description="Disordered" evidence="15">
    <location>
        <begin position="536"/>
        <end position="562"/>
    </location>
</feature>
<dbReference type="Pfam" id="PF12937">
    <property type="entry name" value="F-box-like"/>
    <property type="match status" value="1"/>
</dbReference>
<dbReference type="CDD" id="cd01421">
    <property type="entry name" value="IMPCH"/>
    <property type="match status" value="1"/>
</dbReference>
<dbReference type="NCBIfam" id="TIGR00355">
    <property type="entry name" value="purH"/>
    <property type="match status" value="1"/>
</dbReference>
<evidence type="ECO:0000313" key="18">
    <source>
        <dbReference type="Proteomes" id="UP000310158"/>
    </source>
</evidence>
<comment type="similarity">
    <text evidence="4">Belongs to the PurH family.</text>
</comment>
<dbReference type="Pfam" id="PF02142">
    <property type="entry name" value="MGS"/>
    <property type="match status" value="1"/>
</dbReference>
<accession>A0A4S4M6P3</accession>
<comment type="catalytic activity">
    <reaction evidence="12">
        <text>IMP + H2O = 5-formamido-1-(5-phospho-D-ribosyl)imidazole-4-carboxamide</text>
        <dbReference type="Rhea" id="RHEA:18445"/>
        <dbReference type="ChEBI" id="CHEBI:15377"/>
        <dbReference type="ChEBI" id="CHEBI:58053"/>
        <dbReference type="ChEBI" id="CHEBI:58467"/>
        <dbReference type="EC" id="3.5.4.10"/>
    </reaction>
</comment>
<dbReference type="PROSITE" id="PS00061">
    <property type="entry name" value="ADH_SHORT"/>
    <property type="match status" value="1"/>
</dbReference>
<dbReference type="Gene3D" id="1.10.287.440">
    <property type="match status" value="1"/>
</dbReference>
<dbReference type="Gene3D" id="1.20.1280.50">
    <property type="match status" value="1"/>
</dbReference>
<evidence type="ECO:0000256" key="7">
    <source>
        <dbReference type="ARBA" id="ARBA00022755"/>
    </source>
</evidence>
<keyword evidence="7" id="KW-0658">Purine biosynthesis</keyword>
<dbReference type="Gene3D" id="3.40.140.20">
    <property type="match status" value="2"/>
</dbReference>
<comment type="pathway">
    <text evidence="3">Purine metabolism; IMP biosynthesis via de novo pathway; 5-formamido-1-(5-phospho-D-ribosyl)imidazole-4-carboxamide from 5-amino-1-(5-phospho-D-ribosyl)imidazole-4-carboxamide (10-formyl THF route): step 1/1.</text>
</comment>
<evidence type="ECO:0000256" key="6">
    <source>
        <dbReference type="ARBA" id="ARBA00022679"/>
    </source>
</evidence>
<dbReference type="InterPro" id="IPR000408">
    <property type="entry name" value="Reg_chr_condens"/>
</dbReference>
<protein>
    <recommendedName>
        <fullName evidence="16">MGS-like domain-containing protein</fullName>
    </recommendedName>
</protein>
<evidence type="ECO:0000256" key="10">
    <source>
        <dbReference type="ARBA" id="ARBA00023268"/>
    </source>
</evidence>
<evidence type="ECO:0000256" key="1">
    <source>
        <dbReference type="ARBA" id="ARBA00004514"/>
    </source>
</evidence>
<dbReference type="PRINTS" id="PR00081">
    <property type="entry name" value="GDHRDH"/>
</dbReference>
<dbReference type="GO" id="GO:0005829">
    <property type="term" value="C:cytosol"/>
    <property type="evidence" value="ECO:0007669"/>
    <property type="project" value="UniProtKB-SubCell"/>
</dbReference>
<evidence type="ECO:0000256" key="2">
    <source>
        <dbReference type="ARBA" id="ARBA00004844"/>
    </source>
</evidence>
<evidence type="ECO:0000256" key="4">
    <source>
        <dbReference type="ARBA" id="ARBA00007667"/>
    </source>
</evidence>
<comment type="function">
    <text evidence="13">Bifunctional enzyme that catalyzes the last two steps of purine biosynthesis. Acts as a transformylase that incorporates a formyl group to the AMP analog AICAR (5-amino-1-(5-phospho-beta-D-ribosyl)imidazole-4-carboxamide) to produce the intermediate formyl-AICAR (FAICAR). Also catalyzes the cyclization of FAICAR to IMP.</text>
</comment>
<evidence type="ECO:0000256" key="8">
    <source>
        <dbReference type="ARBA" id="ARBA00022801"/>
    </source>
</evidence>
<dbReference type="SUPFAM" id="SSF53927">
    <property type="entry name" value="Cytidine deaminase-like"/>
    <property type="match status" value="1"/>
</dbReference>